<organism evidence="4">
    <name type="scientific">Octopus bimaculoides</name>
    <name type="common">California two-spotted octopus</name>
    <dbReference type="NCBI Taxonomy" id="37653"/>
    <lineage>
        <taxon>Eukaryota</taxon>
        <taxon>Metazoa</taxon>
        <taxon>Spiralia</taxon>
        <taxon>Lophotrochozoa</taxon>
        <taxon>Mollusca</taxon>
        <taxon>Cephalopoda</taxon>
        <taxon>Coleoidea</taxon>
        <taxon>Octopodiformes</taxon>
        <taxon>Octopoda</taxon>
        <taxon>Incirrata</taxon>
        <taxon>Octopodidae</taxon>
        <taxon>Octopus</taxon>
    </lineage>
</organism>
<name>A0A0L8GUM4_OCTBM</name>
<feature type="region of interest" description="Disordered" evidence="2">
    <location>
        <begin position="63"/>
        <end position="93"/>
    </location>
</feature>
<dbReference type="OrthoDB" id="425014at2759"/>
<dbReference type="AlphaFoldDB" id="A0A0L8GUM4"/>
<evidence type="ECO:0000259" key="3">
    <source>
        <dbReference type="PROSITE" id="PS50157"/>
    </source>
</evidence>
<evidence type="ECO:0000313" key="4">
    <source>
        <dbReference type="EMBL" id="KOF80607.1"/>
    </source>
</evidence>
<reference evidence="4" key="1">
    <citation type="submission" date="2015-07" db="EMBL/GenBank/DDBJ databases">
        <title>MeaNS - Measles Nucleotide Surveillance Program.</title>
        <authorList>
            <person name="Tran T."/>
            <person name="Druce J."/>
        </authorList>
    </citation>
    <scope>NUCLEOTIDE SEQUENCE</scope>
    <source>
        <strain evidence="4">UCB-OBI-ISO-001</strain>
        <tissue evidence="4">Gonad</tissue>
    </source>
</reference>
<keyword evidence="1" id="KW-0862">Zinc</keyword>
<evidence type="ECO:0000256" key="2">
    <source>
        <dbReference type="SAM" id="MobiDB-lite"/>
    </source>
</evidence>
<keyword evidence="1" id="KW-0863">Zinc-finger</keyword>
<evidence type="ECO:0000256" key="1">
    <source>
        <dbReference type="PROSITE-ProRule" id="PRU00042"/>
    </source>
</evidence>
<feature type="compositionally biased region" description="Basic and acidic residues" evidence="2">
    <location>
        <begin position="68"/>
        <end position="79"/>
    </location>
</feature>
<accession>A0A0L8GUM4</accession>
<dbReference type="GO" id="GO:0008270">
    <property type="term" value="F:zinc ion binding"/>
    <property type="evidence" value="ECO:0007669"/>
    <property type="project" value="UniProtKB-KW"/>
</dbReference>
<dbReference type="PROSITE" id="PS50157">
    <property type="entry name" value="ZINC_FINGER_C2H2_2"/>
    <property type="match status" value="1"/>
</dbReference>
<dbReference type="PROSITE" id="PS00028">
    <property type="entry name" value="ZINC_FINGER_C2H2_1"/>
    <property type="match status" value="1"/>
</dbReference>
<keyword evidence="1" id="KW-0479">Metal-binding</keyword>
<sequence length="119" mass="13665">MPDYRIPKKLLFGELQHGKRSHGGQRKRFKDSLNVSLKAFNIDPLSWEQTALNRTKWRAAVPNGARQYESDRKAAAEKRKQNRTNNALKPPAPATIPCPYCSRSFQAWIGLISHLRTHQ</sequence>
<dbReference type="InterPro" id="IPR013087">
    <property type="entry name" value="Znf_C2H2_type"/>
</dbReference>
<feature type="domain" description="C2H2-type" evidence="3">
    <location>
        <begin position="96"/>
        <end position="119"/>
    </location>
</feature>
<dbReference type="EMBL" id="KQ420331">
    <property type="protein sequence ID" value="KOF80607.1"/>
    <property type="molecule type" value="Genomic_DNA"/>
</dbReference>
<gene>
    <name evidence="4" type="ORF">OCBIM_22027656mg</name>
</gene>
<proteinExistence type="predicted"/>
<protein>
    <recommendedName>
        <fullName evidence="3">C2H2-type domain-containing protein</fullName>
    </recommendedName>
</protein>